<evidence type="ECO:0000313" key="1">
    <source>
        <dbReference type="EMBL" id="USI73769.1"/>
    </source>
</evidence>
<protein>
    <submittedName>
        <fullName evidence="1">Uncharacterized protein</fullName>
    </submittedName>
</protein>
<gene>
    <name evidence="1" type="ORF">LHA26_04685</name>
</gene>
<accession>A0ABY4XA43</accession>
<organism evidence="1 2">
    <name type="scientific">Sphingomonas morindae</name>
    <dbReference type="NCBI Taxonomy" id="1541170"/>
    <lineage>
        <taxon>Bacteria</taxon>
        <taxon>Pseudomonadati</taxon>
        <taxon>Pseudomonadota</taxon>
        <taxon>Alphaproteobacteria</taxon>
        <taxon>Sphingomonadales</taxon>
        <taxon>Sphingomonadaceae</taxon>
        <taxon>Sphingomonas</taxon>
    </lineage>
</organism>
<name>A0ABY4XA43_9SPHN</name>
<sequence>MTDRATIARLIANDVRRAEASITSAVRDTSAFLVTLCEGDLADDLGAATLQIALERTSLGIQSLVESRRRIGCETHSYLEKVGRRIGLDETAWGEKPANIAQLGLMEGNDISPEPAMTDR</sequence>
<proteinExistence type="predicted"/>
<reference evidence="1" key="1">
    <citation type="journal article" date="2022" name="Toxins">
        <title>Genomic Analysis of Sphingopyxis sp. USTB-05 for Biodegrading Cyanobacterial Hepatotoxins.</title>
        <authorList>
            <person name="Liu C."/>
            <person name="Xu Q."/>
            <person name="Zhao Z."/>
            <person name="Zhang H."/>
            <person name="Liu X."/>
            <person name="Yin C."/>
            <person name="Liu Y."/>
            <person name="Yan H."/>
        </authorList>
    </citation>
    <scope>NUCLEOTIDE SEQUENCE</scope>
    <source>
        <strain evidence="1">NBD5</strain>
    </source>
</reference>
<dbReference type="RefSeq" id="WP_252167575.1">
    <property type="nucleotide sequence ID" value="NZ_CP084930.1"/>
</dbReference>
<dbReference type="EMBL" id="CP084930">
    <property type="protein sequence ID" value="USI73769.1"/>
    <property type="molecule type" value="Genomic_DNA"/>
</dbReference>
<dbReference type="Proteomes" id="UP001056937">
    <property type="component" value="Chromosome 1"/>
</dbReference>
<evidence type="ECO:0000313" key="2">
    <source>
        <dbReference type="Proteomes" id="UP001056937"/>
    </source>
</evidence>
<keyword evidence="2" id="KW-1185">Reference proteome</keyword>